<protein>
    <submittedName>
        <fullName evidence="1">Uncharacterized protein</fullName>
    </submittedName>
</protein>
<organism evidence="1 2">
    <name type="scientific">Dermacentor silvarum</name>
    <name type="common">Tick</name>
    <dbReference type="NCBI Taxonomy" id="543639"/>
    <lineage>
        <taxon>Eukaryota</taxon>
        <taxon>Metazoa</taxon>
        <taxon>Ecdysozoa</taxon>
        <taxon>Arthropoda</taxon>
        <taxon>Chelicerata</taxon>
        <taxon>Arachnida</taxon>
        <taxon>Acari</taxon>
        <taxon>Parasitiformes</taxon>
        <taxon>Ixodida</taxon>
        <taxon>Ixodoidea</taxon>
        <taxon>Ixodidae</taxon>
        <taxon>Rhipicephalinae</taxon>
        <taxon>Dermacentor</taxon>
    </lineage>
</organism>
<accession>A0ACB8D0V9</accession>
<reference evidence="1" key="1">
    <citation type="submission" date="2020-05" db="EMBL/GenBank/DDBJ databases">
        <title>Large-scale comparative analyses of tick genomes elucidate their genetic diversity and vector capacities.</title>
        <authorList>
            <person name="Jia N."/>
            <person name="Wang J."/>
            <person name="Shi W."/>
            <person name="Du L."/>
            <person name="Sun Y."/>
            <person name="Zhan W."/>
            <person name="Jiang J."/>
            <person name="Wang Q."/>
            <person name="Zhang B."/>
            <person name="Ji P."/>
            <person name="Sakyi L.B."/>
            <person name="Cui X."/>
            <person name="Yuan T."/>
            <person name="Jiang B."/>
            <person name="Yang W."/>
            <person name="Lam T.T.-Y."/>
            <person name="Chang Q."/>
            <person name="Ding S."/>
            <person name="Wang X."/>
            <person name="Zhu J."/>
            <person name="Ruan X."/>
            <person name="Zhao L."/>
            <person name="Wei J."/>
            <person name="Que T."/>
            <person name="Du C."/>
            <person name="Cheng J."/>
            <person name="Dai P."/>
            <person name="Han X."/>
            <person name="Huang E."/>
            <person name="Gao Y."/>
            <person name="Liu J."/>
            <person name="Shao H."/>
            <person name="Ye R."/>
            <person name="Li L."/>
            <person name="Wei W."/>
            <person name="Wang X."/>
            <person name="Wang C."/>
            <person name="Yang T."/>
            <person name="Huo Q."/>
            <person name="Li W."/>
            <person name="Guo W."/>
            <person name="Chen H."/>
            <person name="Zhou L."/>
            <person name="Ni X."/>
            <person name="Tian J."/>
            <person name="Zhou Y."/>
            <person name="Sheng Y."/>
            <person name="Liu T."/>
            <person name="Pan Y."/>
            <person name="Xia L."/>
            <person name="Li J."/>
            <person name="Zhao F."/>
            <person name="Cao W."/>
        </authorList>
    </citation>
    <scope>NUCLEOTIDE SEQUENCE</scope>
    <source>
        <strain evidence="1">Dsil-2018</strain>
    </source>
</reference>
<dbReference type="EMBL" id="CM023473">
    <property type="protein sequence ID" value="KAH7955163.1"/>
    <property type="molecule type" value="Genomic_DNA"/>
</dbReference>
<dbReference type="Proteomes" id="UP000821865">
    <property type="component" value="Chromosome 4"/>
</dbReference>
<comment type="caution">
    <text evidence="1">The sequence shown here is derived from an EMBL/GenBank/DDBJ whole genome shotgun (WGS) entry which is preliminary data.</text>
</comment>
<sequence>MASKSDKARNLLMTAEGVDDLLSPEDNEVIKAPKNKRRRGRKKDKRDKRRERKDKKKRLNAEDSEGLEDARELSNKEDELESEVAWSPVSVPKSTEDQKQELGFEIFFDMMNEELEGLRDNIETHERQLLDFAAPLVCRIPQPPKPYITRLCCCTKCCGRCCDIYGHQKKVLHPPLTSDVGTDSMEADLLENSTKRIRKKRPFTVDMDLDTTTIGYGGDFTSSVSRKGSAFKLDSIDKDTDADTLEDSATRIPKGGRRHLAATRVVRKTSQDLRRTSMKTNADSASGASTPASDLLRKARMSRKGFTKRLSCSPQRKPQGRYSPRASIQYDMDGGRTRLQDSTDVFKYAEPFDRPALLADQDDRSVFADDTACTLGSLGESTADWQSPAINYDPFFLQTQSASQYFDNLPTVGRSELLYYTDHPASPLSGEVVLRAVQSSPVDVYSMRMTPEAPSSYARQGPFNENLDPERSSEPSLVEDDRSSLKPSPSLAVGPKIKTKPAEAEAGGEASKSEGRPRARFANLPTETAPKNTGIRRRGSVFVSGNLLPDEDDEGENKISSMKATSDESFAKKCTAPSDADWPPPNSVDAVQRLKLSISSLSNVQSKRPDMDNEPVKRQDLTSFVNKNADGAKVTVKKWGSFLVTDMRGAPGFTEKNWQRPHSFETKREDVPDGKNKLEGATITDVWRKQDVVTVCDRSTCISRDRATATPEQWENPQVCPLPLLDPCRYLSTLSFLSSCSKCAPEDSEESDTFVTPRSMTGVASASQTTRYGSKDSPMHSDGALIDSDSKVKSSRKRRPPKIRSEKHKRKHSADNRHKSPTTEEEPDDASDGNAIGIVDCTEALRNVDDLHEENCVVTTKLSDTLLDVGPVMSPVTGNPDQSDAKGRRSSMPPEEESGATGRRASVSKKDNEYSKNAPTSPKTKELRTSESTGMAPTATKHRREIAAKKKIEPVPETSSRRASQDPKPCKNSAKAEEEEKYSVLTVEPTPPQSGEATPTLRVDPDIQRAARENPGGGVPAVNGDHEIGELPALKQESPKVSAAGAKPMHASVKKIRTIKSAPTGAAPVESFPARVGHEEIAIEEGVSEHYDLQENVENHNPDGEEVEGRHVEGAKVEHHEYEEMLSGQSAKPTFLQIPEPEAQLAAVVSIPFEGDRKFWFYKDSTVSLYPESTFGVTAAFVCAGWIILLMFLTEMHHGWFAINSPTTSSSAAPTLSHTVQTQPYSIPPLPETWEPPDITVTSYPPIPVETGAVPQMDTYYCATAHCDKEARYLSSFVLGDPCENFYEDICVNRTRMWSQPAPGAAKSTNSMMAEQIQASVLRYINDDRNNDVRIARNLLSACVHEAEQERVAAVKSMVSELLGVSWPIDRSYEVSLPNPWEVAGKLARELNLEPLAALSIDIHPEKAGVMVIGLDEPSLFQRRSSPGVQLSHLITTSVREAVRMVTAGPEVEETAKQIMETMFTICDLAVAPSVRYFGTENYRLTPLGDMEAAVKLMLDVIFLRYTTLDDGTEILVKSPSYFERLLRPDVMRNHLALLNYMGYRVFLLFAAFTSSSALQEVHSILVHRPTSPRDGTRLDLCVGEVEHVLPAMYVRAFFRQIKNTSFDTLARVWSSKVEQVFQRGLSRLSWFRKHGYSFGDSFDLRLANHKLSTSRVRYFYPNWIMSNASYAAYAYHLQARLDQVRGSTESSVKLMRALYEVRFAEKIEPFVDRAAGLSFSASTLDASPHYDVQKKSLFVPAAVINASVPTNGSMFAFHIARYGVRLIKGLMPVLYNDFVFSNGPSDDAPLLYTQGYDRRLRDTVKCLVSDYIKAPDILKSNFMRSMSDVSPAGFSLLEQTVALMAAYWAFQELLTVKRVWRSDFRFAQLPDLSSDQLFFLYYALDNCERSDDAYQARAFDTRFELPPEERVNFPLLQMDAFKHAFGCRGRSPMATASQCSVAF</sequence>
<evidence type="ECO:0000313" key="1">
    <source>
        <dbReference type="EMBL" id="KAH7955163.1"/>
    </source>
</evidence>
<name>A0ACB8D0V9_DERSI</name>
<keyword evidence="2" id="KW-1185">Reference proteome</keyword>
<evidence type="ECO:0000313" key="2">
    <source>
        <dbReference type="Proteomes" id="UP000821865"/>
    </source>
</evidence>
<proteinExistence type="predicted"/>
<gene>
    <name evidence="1" type="ORF">HPB49_024969</name>
</gene>